<keyword evidence="13" id="KW-0675">Receptor</keyword>
<dbReference type="PANTHER" id="PTHR47234:SF2">
    <property type="entry name" value="TONB-DEPENDENT RECEPTOR"/>
    <property type="match status" value="1"/>
</dbReference>
<comment type="similarity">
    <text evidence="8 9">Belongs to the TonB-dependent receptor family.</text>
</comment>
<sequence>MKSNSMLRNAVRMALASGMATAFVAPAAMAQDNDEEARELDRVQVTGSRIQRTDLEGSLPVTTIDREQIELSGESNAADLIRNMPFNSSGSYRPQSGSSFGGAALVSLRGIGADRTLVLIDGRRQPKSPLTGSTNDLSTIPLGAIERIEILSDGASAVYGSDAIGGVINVILRTDFEGAELMIGAADVDPEGGDRREGHAVFGTSGPSGRIIAGASWNSRDIIFARDFPWYTPGGSIYGNNYTTLTGGFDNFDWTALPGACEEMGSDAFYTLGSICAYNFALVSADEASSGNKSAFVKADHYINDDWSVWMNINVNKGESFGRYAPVPDSTFFGSPLSADSLNNPTNPDGYFGDQTGLPQQEVNIWHRFDALGNRDNFINTEVADLMVGTTGYVGGMEVEFGGRQTYNKVYDIGENYLVRTTAFNYIEDGIYDLSDPYGNPDDVLNAMKATISRIARYDQQEIFGSIAFDAGATGAGPMQWFVGAEYRTEDYEDRYDSLSEAGQIGGSAGNSAGLDRDVTSVFGEGLVPLTDRLELNVAGRFDSYSDYGDDFSPKLSLRWDATDDLVIRGSYGQGFRAPSLDILSQQTAFSADSVRDPQTCEAQGQPADCTTQINAYRIANPDLESEKSEQFSIGAAWAPVDWFNGTLDYYRIEIDERIAFFSSQNLINREQRGDPIPPGLGITRAPSGAITEILTGYGNEGELKTDGVDINLRANTEFGGGRFQTNLQASYVLGFSIDDGPDLSGDPGLPRMRATWSNQYSIGDFSFAWNVNYIGNQCDQVANVEYVTAPELGTVRECRGNVPSWATNDVQFNYFTPFDGRVTLGAQNVGNKMPPVGLGNIGSRDYDFNLYNGYGRIVYARYTQSF</sequence>
<comment type="subcellular location">
    <subcellularLocation>
        <location evidence="1 8">Cell outer membrane</location>
        <topology evidence="1 8">Multi-pass membrane protein</topology>
    </subcellularLocation>
</comment>
<evidence type="ECO:0000256" key="5">
    <source>
        <dbReference type="ARBA" id="ARBA00023077"/>
    </source>
</evidence>
<evidence type="ECO:0000259" key="12">
    <source>
        <dbReference type="Pfam" id="PF07715"/>
    </source>
</evidence>
<evidence type="ECO:0000313" key="13">
    <source>
        <dbReference type="EMBL" id="MDQ2069475.1"/>
    </source>
</evidence>
<dbReference type="PANTHER" id="PTHR47234">
    <property type="match status" value="1"/>
</dbReference>
<dbReference type="InterPro" id="IPR036942">
    <property type="entry name" value="Beta-barrel_TonB_sf"/>
</dbReference>
<keyword evidence="3 8" id="KW-1134">Transmembrane beta strand</keyword>
<dbReference type="InterPro" id="IPR039426">
    <property type="entry name" value="TonB-dep_rcpt-like"/>
</dbReference>
<keyword evidence="7 8" id="KW-0998">Cell outer membrane</keyword>
<evidence type="ECO:0000256" key="1">
    <source>
        <dbReference type="ARBA" id="ARBA00004571"/>
    </source>
</evidence>
<dbReference type="Gene3D" id="2.170.130.10">
    <property type="entry name" value="TonB-dependent receptor, plug domain"/>
    <property type="match status" value="1"/>
</dbReference>
<keyword evidence="4 8" id="KW-0812">Transmembrane</keyword>
<evidence type="ECO:0000256" key="7">
    <source>
        <dbReference type="ARBA" id="ARBA00023237"/>
    </source>
</evidence>
<dbReference type="RefSeq" id="WP_306727976.1">
    <property type="nucleotide sequence ID" value="NZ_JAVDDT010000003.1"/>
</dbReference>
<name>A0ABU0W7N7_9GAMM</name>
<gene>
    <name evidence="13" type="ORF">RBH19_06295</name>
</gene>
<dbReference type="Pfam" id="PF00593">
    <property type="entry name" value="TonB_dep_Rec_b-barrel"/>
    <property type="match status" value="1"/>
</dbReference>
<comment type="caution">
    <text evidence="13">The sequence shown here is derived from an EMBL/GenBank/DDBJ whole genome shotgun (WGS) entry which is preliminary data.</text>
</comment>
<evidence type="ECO:0000256" key="3">
    <source>
        <dbReference type="ARBA" id="ARBA00022452"/>
    </source>
</evidence>
<dbReference type="InterPro" id="IPR037066">
    <property type="entry name" value="Plug_dom_sf"/>
</dbReference>
<dbReference type="PROSITE" id="PS52016">
    <property type="entry name" value="TONB_DEPENDENT_REC_3"/>
    <property type="match status" value="1"/>
</dbReference>
<dbReference type="InterPro" id="IPR000531">
    <property type="entry name" value="Beta-barrel_TonB"/>
</dbReference>
<dbReference type="InterPro" id="IPR012910">
    <property type="entry name" value="Plug_dom"/>
</dbReference>
<evidence type="ECO:0000256" key="6">
    <source>
        <dbReference type="ARBA" id="ARBA00023136"/>
    </source>
</evidence>
<keyword evidence="5 9" id="KW-0798">TonB box</keyword>
<feature type="domain" description="TonB-dependent receptor-like beta-barrel" evidence="11">
    <location>
        <begin position="323"/>
        <end position="830"/>
    </location>
</feature>
<keyword evidence="14" id="KW-1185">Reference proteome</keyword>
<evidence type="ECO:0000256" key="9">
    <source>
        <dbReference type="RuleBase" id="RU003357"/>
    </source>
</evidence>
<keyword evidence="6 8" id="KW-0472">Membrane</keyword>
<evidence type="ECO:0000256" key="2">
    <source>
        <dbReference type="ARBA" id="ARBA00022448"/>
    </source>
</evidence>
<dbReference type="EMBL" id="JAVDDT010000003">
    <property type="protein sequence ID" value="MDQ2069475.1"/>
    <property type="molecule type" value="Genomic_DNA"/>
</dbReference>
<dbReference type="Pfam" id="PF07715">
    <property type="entry name" value="Plug"/>
    <property type="match status" value="1"/>
</dbReference>
<feature type="domain" description="TonB-dependent receptor plug" evidence="12">
    <location>
        <begin position="59"/>
        <end position="167"/>
    </location>
</feature>
<feature type="chain" id="PRO_5046706678" evidence="10">
    <location>
        <begin position="31"/>
        <end position="867"/>
    </location>
</feature>
<accession>A0ABU0W7N7</accession>
<keyword evidence="10" id="KW-0732">Signal</keyword>
<proteinExistence type="inferred from homology"/>
<dbReference type="SUPFAM" id="SSF56935">
    <property type="entry name" value="Porins"/>
    <property type="match status" value="1"/>
</dbReference>
<protein>
    <submittedName>
        <fullName evidence="13">TonB-dependent receptor</fullName>
    </submittedName>
</protein>
<dbReference type="CDD" id="cd01347">
    <property type="entry name" value="ligand_gated_channel"/>
    <property type="match status" value="1"/>
</dbReference>
<reference evidence="13 14" key="1">
    <citation type="submission" date="2023-08" db="EMBL/GenBank/DDBJ databases">
        <title>Whole-genome sequencing of halo(alkali)philic microorganisms from hypersaline lakes.</title>
        <authorList>
            <person name="Sorokin D.Y."/>
            <person name="Abbas B."/>
            <person name="Merkel A.Y."/>
        </authorList>
    </citation>
    <scope>NUCLEOTIDE SEQUENCE [LARGE SCALE GENOMIC DNA]</scope>
    <source>
        <strain evidence="13 14">AB-CW4</strain>
    </source>
</reference>
<evidence type="ECO:0000256" key="10">
    <source>
        <dbReference type="SAM" id="SignalP"/>
    </source>
</evidence>
<dbReference type="Proteomes" id="UP001239019">
    <property type="component" value="Unassembled WGS sequence"/>
</dbReference>
<organism evidence="13 14">
    <name type="scientific">Natronospira bacteriovora</name>
    <dbReference type="NCBI Taxonomy" id="3069753"/>
    <lineage>
        <taxon>Bacteria</taxon>
        <taxon>Pseudomonadati</taxon>
        <taxon>Pseudomonadota</taxon>
        <taxon>Gammaproteobacteria</taxon>
        <taxon>Natronospirales</taxon>
        <taxon>Natronospiraceae</taxon>
        <taxon>Natronospira</taxon>
    </lineage>
</organism>
<dbReference type="Gene3D" id="2.40.170.20">
    <property type="entry name" value="TonB-dependent receptor, beta-barrel domain"/>
    <property type="match status" value="1"/>
</dbReference>
<feature type="signal peptide" evidence="10">
    <location>
        <begin position="1"/>
        <end position="30"/>
    </location>
</feature>
<evidence type="ECO:0000259" key="11">
    <source>
        <dbReference type="Pfam" id="PF00593"/>
    </source>
</evidence>
<evidence type="ECO:0000256" key="8">
    <source>
        <dbReference type="PROSITE-ProRule" id="PRU01360"/>
    </source>
</evidence>
<evidence type="ECO:0000313" key="14">
    <source>
        <dbReference type="Proteomes" id="UP001239019"/>
    </source>
</evidence>
<keyword evidence="2 8" id="KW-0813">Transport</keyword>
<evidence type="ECO:0000256" key="4">
    <source>
        <dbReference type="ARBA" id="ARBA00022692"/>
    </source>
</evidence>